<gene>
    <name evidence="1" type="ORF">D9613_012914</name>
</gene>
<protein>
    <submittedName>
        <fullName evidence="1">Uncharacterized protein</fullName>
    </submittedName>
</protein>
<organism evidence="1 2">
    <name type="scientific">Agrocybe pediades</name>
    <dbReference type="NCBI Taxonomy" id="84607"/>
    <lineage>
        <taxon>Eukaryota</taxon>
        <taxon>Fungi</taxon>
        <taxon>Dikarya</taxon>
        <taxon>Basidiomycota</taxon>
        <taxon>Agaricomycotina</taxon>
        <taxon>Agaricomycetes</taxon>
        <taxon>Agaricomycetidae</taxon>
        <taxon>Agaricales</taxon>
        <taxon>Agaricineae</taxon>
        <taxon>Strophariaceae</taxon>
        <taxon>Agrocybe</taxon>
    </lineage>
</organism>
<evidence type="ECO:0000313" key="1">
    <source>
        <dbReference type="EMBL" id="KAF4609443.1"/>
    </source>
</evidence>
<proteinExistence type="predicted"/>
<reference evidence="1 2" key="1">
    <citation type="submission" date="2019-12" db="EMBL/GenBank/DDBJ databases">
        <authorList>
            <person name="Floudas D."/>
            <person name="Bentzer J."/>
            <person name="Ahren D."/>
            <person name="Johansson T."/>
            <person name="Persson P."/>
            <person name="Tunlid A."/>
        </authorList>
    </citation>
    <scope>NUCLEOTIDE SEQUENCE [LARGE SCALE GENOMIC DNA]</scope>
    <source>
        <strain evidence="1 2">CBS 102.39</strain>
    </source>
</reference>
<sequence length="92" mass="10421">MGLSLHDFPECPEFPIIFATPEHPDTPSPFNLEEVDLSEIQIIISRPEEHILPHALEEPTILRFSFSELSLPPPPNIFVCILKTIHGWIGLL</sequence>
<accession>A0A8H4QEK4</accession>
<keyword evidence="2" id="KW-1185">Reference proteome</keyword>
<dbReference type="Proteomes" id="UP000521872">
    <property type="component" value="Unassembled WGS sequence"/>
</dbReference>
<evidence type="ECO:0000313" key="2">
    <source>
        <dbReference type="Proteomes" id="UP000521872"/>
    </source>
</evidence>
<dbReference type="EMBL" id="JAACJL010000062">
    <property type="protein sequence ID" value="KAF4609443.1"/>
    <property type="molecule type" value="Genomic_DNA"/>
</dbReference>
<comment type="caution">
    <text evidence="1">The sequence shown here is derived from an EMBL/GenBank/DDBJ whole genome shotgun (WGS) entry which is preliminary data.</text>
</comment>
<name>A0A8H4QEK4_9AGAR</name>
<dbReference type="AlphaFoldDB" id="A0A8H4QEK4"/>